<accession>A0A1A9VNS8</accession>
<name>A0A1A9VNS8_GLOAU</name>
<keyword evidence="1" id="KW-0472">Membrane</keyword>
<organism evidence="2 3">
    <name type="scientific">Glossina austeni</name>
    <name type="common">Savannah tsetse fly</name>
    <dbReference type="NCBI Taxonomy" id="7395"/>
    <lineage>
        <taxon>Eukaryota</taxon>
        <taxon>Metazoa</taxon>
        <taxon>Ecdysozoa</taxon>
        <taxon>Arthropoda</taxon>
        <taxon>Hexapoda</taxon>
        <taxon>Insecta</taxon>
        <taxon>Pterygota</taxon>
        <taxon>Neoptera</taxon>
        <taxon>Endopterygota</taxon>
        <taxon>Diptera</taxon>
        <taxon>Brachycera</taxon>
        <taxon>Muscomorpha</taxon>
        <taxon>Hippoboscoidea</taxon>
        <taxon>Glossinidae</taxon>
        <taxon>Glossina</taxon>
    </lineage>
</organism>
<proteinExistence type="predicted"/>
<dbReference type="Proteomes" id="UP000078200">
    <property type="component" value="Unassembled WGS sequence"/>
</dbReference>
<feature type="transmembrane region" description="Helical" evidence="1">
    <location>
        <begin position="12"/>
        <end position="31"/>
    </location>
</feature>
<dbReference type="VEuPathDB" id="VectorBase:GAUT042880"/>
<reference evidence="2" key="1">
    <citation type="submission" date="2020-05" db="UniProtKB">
        <authorList>
            <consortium name="EnsemblMetazoa"/>
        </authorList>
    </citation>
    <scope>IDENTIFICATION</scope>
    <source>
        <strain evidence="2">TTRI</strain>
    </source>
</reference>
<sequence length="117" mass="13734">MQNHPQQHFSAYSIALLLILMCWLPGIAKIFKENLMKIEAKNLRTTQLFVKVNCYAAVMQYKKINERETIRLRYIIESMEKSFLASKIKGLLIFVLLTMQSVFLTNYQIFINIGTLR</sequence>
<keyword evidence="1" id="KW-1133">Transmembrane helix</keyword>
<keyword evidence="1" id="KW-0812">Transmembrane</keyword>
<evidence type="ECO:0000313" key="2">
    <source>
        <dbReference type="EnsemblMetazoa" id="GAUT042880-PA"/>
    </source>
</evidence>
<evidence type="ECO:0000256" key="1">
    <source>
        <dbReference type="SAM" id="Phobius"/>
    </source>
</evidence>
<keyword evidence="3" id="KW-1185">Reference proteome</keyword>
<evidence type="ECO:0000313" key="3">
    <source>
        <dbReference type="Proteomes" id="UP000078200"/>
    </source>
</evidence>
<feature type="transmembrane region" description="Helical" evidence="1">
    <location>
        <begin position="91"/>
        <end position="111"/>
    </location>
</feature>
<dbReference type="EnsemblMetazoa" id="GAUT042880-RA">
    <property type="protein sequence ID" value="GAUT042880-PA"/>
    <property type="gene ID" value="GAUT042880"/>
</dbReference>
<protein>
    <submittedName>
        <fullName evidence="2">Uncharacterized protein</fullName>
    </submittedName>
</protein>
<dbReference type="AlphaFoldDB" id="A0A1A9VNS8"/>